<organism evidence="2 3">
    <name type="scientific">Acinetobacter proteolyticus</name>
    <dbReference type="NCBI Taxonomy" id="1776741"/>
    <lineage>
        <taxon>Bacteria</taxon>
        <taxon>Pseudomonadati</taxon>
        <taxon>Pseudomonadota</taxon>
        <taxon>Gammaproteobacteria</taxon>
        <taxon>Moraxellales</taxon>
        <taxon>Moraxellaceae</taxon>
        <taxon>Acinetobacter</taxon>
    </lineage>
</organism>
<dbReference type="InterPro" id="IPR036653">
    <property type="entry name" value="CinA-like_C"/>
</dbReference>
<proteinExistence type="predicted"/>
<dbReference type="Pfam" id="PF02464">
    <property type="entry name" value="CinA"/>
    <property type="match status" value="1"/>
</dbReference>
<evidence type="ECO:0000259" key="1">
    <source>
        <dbReference type="Pfam" id="PF02464"/>
    </source>
</evidence>
<dbReference type="InterPro" id="IPR008136">
    <property type="entry name" value="CinA_C"/>
</dbReference>
<sequence>MLNKSCQLLAQEKLTIFFIESASAGYLSYHFSLSPFSGDILIGGLVCYDLKVKEKILKISPKLIEKYTAESLQVTEELIKNGKKIFKSDIYISCTGLLKKGGSETKEKPVGTFFYCIYFKDKIHHFKSIYHGKPEVKLKRLLNDICKNLIIIIKK</sequence>
<evidence type="ECO:0000313" key="2">
    <source>
        <dbReference type="EMBL" id="PKF34806.1"/>
    </source>
</evidence>
<comment type="caution">
    <text evidence="2">The sequence shown here is derived from an EMBL/GenBank/DDBJ whole genome shotgun (WGS) entry which is preliminary data.</text>
</comment>
<gene>
    <name evidence="2" type="ORF">CW311_06470</name>
</gene>
<protein>
    <submittedName>
        <fullName evidence="2">Damage-inducible protein CinA</fullName>
    </submittedName>
</protein>
<accession>A0A2N0WHB8</accession>
<dbReference type="RefSeq" id="WP_101236006.1">
    <property type="nucleotide sequence ID" value="NZ_PISJ01000010.1"/>
</dbReference>
<dbReference type="AlphaFoldDB" id="A0A2N0WHB8"/>
<dbReference type="Gene3D" id="3.90.950.20">
    <property type="entry name" value="CinA-like"/>
    <property type="match status" value="1"/>
</dbReference>
<reference evidence="2 3" key="1">
    <citation type="submission" date="2017-12" db="EMBL/GenBank/DDBJ databases">
        <title>Draft Genome sequences of multiple microbial strains isolated from spacecraft associated surfaces.</title>
        <authorList>
            <person name="Seuylemezian A."/>
            <person name="Vaishampayan P."/>
            <person name="Venkateswaran K."/>
        </authorList>
    </citation>
    <scope>NUCLEOTIDE SEQUENCE [LARGE SCALE GENOMIC DNA]</scope>
    <source>
        <strain evidence="2 3">2P01AA</strain>
    </source>
</reference>
<dbReference type="Proteomes" id="UP000233553">
    <property type="component" value="Unassembled WGS sequence"/>
</dbReference>
<feature type="domain" description="CinA C-terminal" evidence="1">
    <location>
        <begin position="4"/>
        <end position="133"/>
    </location>
</feature>
<dbReference type="SUPFAM" id="SSF142433">
    <property type="entry name" value="CinA-like"/>
    <property type="match status" value="1"/>
</dbReference>
<dbReference type="EMBL" id="PISJ01000010">
    <property type="protein sequence ID" value="PKF34806.1"/>
    <property type="molecule type" value="Genomic_DNA"/>
</dbReference>
<evidence type="ECO:0000313" key="3">
    <source>
        <dbReference type="Proteomes" id="UP000233553"/>
    </source>
</evidence>
<name>A0A2N0WHB8_9GAMM</name>